<dbReference type="Proteomes" id="UP001162483">
    <property type="component" value="Unassembled WGS sequence"/>
</dbReference>
<dbReference type="EMBL" id="CATNWA010013985">
    <property type="protein sequence ID" value="CAI9566068.1"/>
    <property type="molecule type" value="Genomic_DNA"/>
</dbReference>
<evidence type="ECO:0000313" key="1">
    <source>
        <dbReference type="EMBL" id="CAI9566068.1"/>
    </source>
</evidence>
<sequence>KIPIRVNYLVYVKVIAFTNGSIDTGLFFILIMVRPATYRGTAAGILTLGGTDLVSLTSPVTTIQ</sequence>
<organism evidence="1 2">
    <name type="scientific">Staurois parvus</name>
    <dbReference type="NCBI Taxonomy" id="386267"/>
    <lineage>
        <taxon>Eukaryota</taxon>
        <taxon>Metazoa</taxon>
        <taxon>Chordata</taxon>
        <taxon>Craniata</taxon>
        <taxon>Vertebrata</taxon>
        <taxon>Euteleostomi</taxon>
        <taxon>Amphibia</taxon>
        <taxon>Batrachia</taxon>
        <taxon>Anura</taxon>
        <taxon>Neobatrachia</taxon>
        <taxon>Ranoidea</taxon>
        <taxon>Ranidae</taxon>
        <taxon>Staurois</taxon>
    </lineage>
</organism>
<reference evidence="1" key="1">
    <citation type="submission" date="2023-05" db="EMBL/GenBank/DDBJ databases">
        <authorList>
            <person name="Stuckert A."/>
        </authorList>
    </citation>
    <scope>NUCLEOTIDE SEQUENCE</scope>
</reference>
<evidence type="ECO:0000313" key="2">
    <source>
        <dbReference type="Proteomes" id="UP001162483"/>
    </source>
</evidence>
<name>A0ABN9D1C4_9NEOB</name>
<accession>A0ABN9D1C4</accession>
<keyword evidence="2" id="KW-1185">Reference proteome</keyword>
<gene>
    <name evidence="1" type="ORF">SPARVUS_LOCUS6271518</name>
</gene>
<proteinExistence type="predicted"/>
<feature type="non-terminal residue" evidence="1">
    <location>
        <position position="1"/>
    </location>
</feature>
<protein>
    <submittedName>
        <fullName evidence="1">Uncharacterized protein</fullName>
    </submittedName>
</protein>
<comment type="caution">
    <text evidence="1">The sequence shown here is derived from an EMBL/GenBank/DDBJ whole genome shotgun (WGS) entry which is preliminary data.</text>
</comment>